<gene>
    <name evidence="2" type="ORF">ACFONJ_22850</name>
</gene>
<dbReference type="Proteomes" id="UP001595735">
    <property type="component" value="Unassembled WGS sequence"/>
</dbReference>
<organism evidence="2 3">
    <name type="scientific">Chryseobacterium tructae</name>
    <dbReference type="NCBI Taxonomy" id="1037380"/>
    <lineage>
        <taxon>Bacteria</taxon>
        <taxon>Pseudomonadati</taxon>
        <taxon>Bacteroidota</taxon>
        <taxon>Flavobacteriia</taxon>
        <taxon>Flavobacteriales</taxon>
        <taxon>Weeksellaceae</taxon>
        <taxon>Chryseobacterium group</taxon>
        <taxon>Chryseobacterium</taxon>
    </lineage>
</organism>
<evidence type="ECO:0000256" key="1">
    <source>
        <dbReference type="SAM" id="SignalP"/>
    </source>
</evidence>
<sequence length="226" mass="25689">MKTKKRLLLLSILLVLSCNGQDKEKGKIDKTEMREKLDLNSLDKKAKKVPISSDAFTYEYTEKKENGDLITINGSKGEGGFTEKKIFAKPSFLTDYKEFYADGYLKRKETYIGEKTKVNTSEYFEENGNVEIIDENKKFGKIKLQDVLKFLETKKVINLSSGSGRFDEDGNSTFEINFDEKKKKYIITIIKGKPNSPPFDGMGEPPAFLPVVYVMDGETGKVEELK</sequence>
<proteinExistence type="predicted"/>
<feature type="chain" id="PRO_5046320220" description="Lipoprotein" evidence="1">
    <location>
        <begin position="21"/>
        <end position="226"/>
    </location>
</feature>
<name>A0ABV7Y235_9FLAO</name>
<dbReference type="RefSeq" id="WP_290300911.1">
    <property type="nucleotide sequence ID" value="NZ_JAUFQR010000001.1"/>
</dbReference>
<evidence type="ECO:0000313" key="3">
    <source>
        <dbReference type="Proteomes" id="UP001595735"/>
    </source>
</evidence>
<evidence type="ECO:0000313" key="2">
    <source>
        <dbReference type="EMBL" id="MFC3758817.1"/>
    </source>
</evidence>
<evidence type="ECO:0008006" key="4">
    <source>
        <dbReference type="Google" id="ProtNLM"/>
    </source>
</evidence>
<dbReference type="PROSITE" id="PS51257">
    <property type="entry name" value="PROKAR_LIPOPROTEIN"/>
    <property type="match status" value="1"/>
</dbReference>
<comment type="caution">
    <text evidence="2">The sequence shown here is derived from an EMBL/GenBank/DDBJ whole genome shotgun (WGS) entry which is preliminary data.</text>
</comment>
<keyword evidence="1" id="KW-0732">Signal</keyword>
<feature type="signal peptide" evidence="1">
    <location>
        <begin position="1"/>
        <end position="20"/>
    </location>
</feature>
<protein>
    <recommendedName>
        <fullName evidence="4">Lipoprotein</fullName>
    </recommendedName>
</protein>
<keyword evidence="3" id="KW-1185">Reference proteome</keyword>
<dbReference type="EMBL" id="JBHRYO010000002">
    <property type="protein sequence ID" value="MFC3758817.1"/>
    <property type="molecule type" value="Genomic_DNA"/>
</dbReference>
<accession>A0ABV7Y235</accession>
<reference evidence="3" key="1">
    <citation type="journal article" date="2019" name="Int. J. Syst. Evol. Microbiol.">
        <title>The Global Catalogue of Microorganisms (GCM) 10K type strain sequencing project: providing services to taxonomists for standard genome sequencing and annotation.</title>
        <authorList>
            <consortium name="The Broad Institute Genomics Platform"/>
            <consortium name="The Broad Institute Genome Sequencing Center for Infectious Disease"/>
            <person name="Wu L."/>
            <person name="Ma J."/>
        </authorList>
    </citation>
    <scope>NUCLEOTIDE SEQUENCE [LARGE SCALE GENOMIC DNA]</scope>
    <source>
        <strain evidence="3">CECT 7798</strain>
    </source>
</reference>